<evidence type="ECO:0000313" key="3">
    <source>
        <dbReference type="EMBL" id="EKC20399.1"/>
    </source>
</evidence>
<protein>
    <submittedName>
        <fullName evidence="3">Tripartite motif-containing protein 3</fullName>
    </submittedName>
</protein>
<accession>K1PNE1</accession>
<evidence type="ECO:0000256" key="1">
    <source>
        <dbReference type="ARBA" id="ARBA00022729"/>
    </source>
</evidence>
<sequence length="281" mass="31495">MEKESASTEAQVLSSLVYRIKRTIPLGCWLYVFDIDCSPEGSLCLSAINIKDYKAKLKSILFTSPYGRYMATNSSTDYYYTSVNSVFKVMLSDFSKEKKKIWPVEVRKPNPGCITNDGYTPQGITVRKSGDVLICLWNNEIGEKSLGKVISTNGILNIFTDKNHPLYVCPTYIAENGNGDICVSDVRAVVVTDAGGMLRFRYQGNSSSSNFDPYGICCNSFCNIIVADTKNDKIHVVDKDGQFLHHVIYHGIKMPRVVCVDENNDLHVGEWHTDTINVIER</sequence>
<dbReference type="PANTHER" id="PTHR10680">
    <property type="entry name" value="PEPTIDYL-GLYCINE ALPHA-AMIDATING MONOOXYGENASE"/>
    <property type="match status" value="1"/>
</dbReference>
<keyword evidence="2" id="KW-0325">Glycoprotein</keyword>
<keyword evidence="1" id="KW-0732">Signal</keyword>
<dbReference type="InterPro" id="IPR011042">
    <property type="entry name" value="6-blade_b-propeller_TolB-like"/>
</dbReference>
<reference evidence="3" key="1">
    <citation type="journal article" date="2012" name="Nature">
        <title>The oyster genome reveals stress adaptation and complexity of shell formation.</title>
        <authorList>
            <person name="Zhang G."/>
            <person name="Fang X."/>
            <person name="Guo X."/>
            <person name="Li L."/>
            <person name="Luo R."/>
            <person name="Xu F."/>
            <person name="Yang P."/>
            <person name="Zhang L."/>
            <person name="Wang X."/>
            <person name="Qi H."/>
            <person name="Xiong Z."/>
            <person name="Que H."/>
            <person name="Xie Y."/>
            <person name="Holland P.W."/>
            <person name="Paps J."/>
            <person name="Zhu Y."/>
            <person name="Wu F."/>
            <person name="Chen Y."/>
            <person name="Wang J."/>
            <person name="Peng C."/>
            <person name="Meng J."/>
            <person name="Yang L."/>
            <person name="Liu J."/>
            <person name="Wen B."/>
            <person name="Zhang N."/>
            <person name="Huang Z."/>
            <person name="Zhu Q."/>
            <person name="Feng Y."/>
            <person name="Mount A."/>
            <person name="Hedgecock D."/>
            <person name="Xu Z."/>
            <person name="Liu Y."/>
            <person name="Domazet-Loso T."/>
            <person name="Du Y."/>
            <person name="Sun X."/>
            <person name="Zhang S."/>
            <person name="Liu B."/>
            <person name="Cheng P."/>
            <person name="Jiang X."/>
            <person name="Li J."/>
            <person name="Fan D."/>
            <person name="Wang W."/>
            <person name="Fu W."/>
            <person name="Wang T."/>
            <person name="Wang B."/>
            <person name="Zhang J."/>
            <person name="Peng Z."/>
            <person name="Li Y."/>
            <person name="Li N."/>
            <person name="Wang J."/>
            <person name="Chen M."/>
            <person name="He Y."/>
            <person name="Tan F."/>
            <person name="Song X."/>
            <person name="Zheng Q."/>
            <person name="Huang R."/>
            <person name="Yang H."/>
            <person name="Du X."/>
            <person name="Chen L."/>
            <person name="Yang M."/>
            <person name="Gaffney P.M."/>
            <person name="Wang S."/>
            <person name="Luo L."/>
            <person name="She Z."/>
            <person name="Ming Y."/>
            <person name="Huang W."/>
            <person name="Zhang S."/>
            <person name="Huang B."/>
            <person name="Zhang Y."/>
            <person name="Qu T."/>
            <person name="Ni P."/>
            <person name="Miao G."/>
            <person name="Wang J."/>
            <person name="Wang Q."/>
            <person name="Steinberg C.E."/>
            <person name="Wang H."/>
            <person name="Li N."/>
            <person name="Qian L."/>
            <person name="Zhang G."/>
            <person name="Li Y."/>
            <person name="Yang H."/>
            <person name="Liu X."/>
            <person name="Wang J."/>
            <person name="Yin Y."/>
            <person name="Wang J."/>
        </authorList>
    </citation>
    <scope>NUCLEOTIDE SEQUENCE [LARGE SCALE GENOMIC DNA]</scope>
    <source>
        <strain evidence="3">05x7-T-G4-1.051#20</strain>
    </source>
</reference>
<dbReference type="AlphaFoldDB" id="K1PNE1"/>
<gene>
    <name evidence="3" type="ORF">CGI_10006087</name>
</gene>
<organism evidence="3">
    <name type="scientific">Magallana gigas</name>
    <name type="common">Pacific oyster</name>
    <name type="synonym">Crassostrea gigas</name>
    <dbReference type="NCBI Taxonomy" id="29159"/>
    <lineage>
        <taxon>Eukaryota</taxon>
        <taxon>Metazoa</taxon>
        <taxon>Spiralia</taxon>
        <taxon>Lophotrochozoa</taxon>
        <taxon>Mollusca</taxon>
        <taxon>Bivalvia</taxon>
        <taxon>Autobranchia</taxon>
        <taxon>Pteriomorphia</taxon>
        <taxon>Ostreida</taxon>
        <taxon>Ostreoidea</taxon>
        <taxon>Ostreidae</taxon>
        <taxon>Magallana</taxon>
    </lineage>
</organism>
<dbReference type="EMBL" id="JH815843">
    <property type="protein sequence ID" value="EKC20399.1"/>
    <property type="molecule type" value="Genomic_DNA"/>
</dbReference>
<dbReference type="Gene3D" id="2.120.10.30">
    <property type="entry name" value="TolB, C-terminal domain"/>
    <property type="match status" value="1"/>
</dbReference>
<dbReference type="PANTHER" id="PTHR10680:SF28">
    <property type="entry name" value="SMP-30_GLUCONOLACTONASE_LRE-LIKE REGION DOMAIN-CONTAINING PROTEIN"/>
    <property type="match status" value="1"/>
</dbReference>
<evidence type="ECO:0000256" key="2">
    <source>
        <dbReference type="ARBA" id="ARBA00023180"/>
    </source>
</evidence>
<dbReference type="SUPFAM" id="SSF101898">
    <property type="entry name" value="NHL repeat"/>
    <property type="match status" value="1"/>
</dbReference>
<dbReference type="InParanoid" id="K1PNE1"/>
<name>K1PNE1_MAGGI</name>
<dbReference type="GO" id="GO:0005576">
    <property type="term" value="C:extracellular region"/>
    <property type="evidence" value="ECO:0007669"/>
    <property type="project" value="TreeGrafter"/>
</dbReference>
<proteinExistence type="predicted"/>
<dbReference type="HOGENOM" id="CLU_991276_0_0_1"/>